<organism evidence="4 5">
    <name type="scientific">Podospora bellae-mahoneyi</name>
    <dbReference type="NCBI Taxonomy" id="2093777"/>
    <lineage>
        <taxon>Eukaryota</taxon>
        <taxon>Fungi</taxon>
        <taxon>Dikarya</taxon>
        <taxon>Ascomycota</taxon>
        <taxon>Pezizomycotina</taxon>
        <taxon>Sordariomycetes</taxon>
        <taxon>Sordariomycetidae</taxon>
        <taxon>Sordariales</taxon>
        <taxon>Podosporaceae</taxon>
        <taxon>Podospora</taxon>
    </lineage>
</organism>
<sequence length="80" mass="9087">METVSQLSRRKACDLCFVKKIKCDMIKPQCSNCKQYNTECKTTAVRRRIGRPKVARHDTNASAETDSPDEHEAATSKVDR</sequence>
<dbReference type="Gene3D" id="4.10.240.10">
    <property type="entry name" value="Zn(2)-C6 fungal-type DNA-binding domain"/>
    <property type="match status" value="1"/>
</dbReference>
<feature type="region of interest" description="Disordered" evidence="2">
    <location>
        <begin position="50"/>
        <end position="80"/>
    </location>
</feature>
<dbReference type="InterPro" id="IPR036864">
    <property type="entry name" value="Zn2-C6_fun-type_DNA-bd_sf"/>
</dbReference>
<evidence type="ECO:0000256" key="1">
    <source>
        <dbReference type="ARBA" id="ARBA00023242"/>
    </source>
</evidence>
<protein>
    <recommendedName>
        <fullName evidence="3">Zn(2)-C6 fungal-type domain-containing protein</fullName>
    </recommendedName>
</protein>
<dbReference type="GeneID" id="87891786"/>
<dbReference type="PROSITE" id="PS50048">
    <property type="entry name" value="ZN2_CY6_FUNGAL_2"/>
    <property type="match status" value="1"/>
</dbReference>
<keyword evidence="1" id="KW-0539">Nucleus</keyword>
<dbReference type="InterPro" id="IPR001138">
    <property type="entry name" value="Zn2Cys6_DnaBD"/>
</dbReference>
<accession>A0ABR0FFL2</accession>
<comment type="caution">
    <text evidence="4">The sequence shown here is derived from an EMBL/GenBank/DDBJ whole genome shotgun (WGS) entry which is preliminary data.</text>
</comment>
<evidence type="ECO:0000313" key="4">
    <source>
        <dbReference type="EMBL" id="KAK4642761.1"/>
    </source>
</evidence>
<reference evidence="4 5" key="1">
    <citation type="journal article" date="2023" name="bioRxiv">
        <title>High-quality genome assemblies of four members of thePodospora anserinaspecies complex.</title>
        <authorList>
            <person name="Ament-Velasquez S.L."/>
            <person name="Vogan A.A."/>
            <person name="Wallerman O."/>
            <person name="Hartmann F."/>
            <person name="Gautier V."/>
            <person name="Silar P."/>
            <person name="Giraud T."/>
            <person name="Johannesson H."/>
        </authorList>
    </citation>
    <scope>NUCLEOTIDE SEQUENCE [LARGE SCALE GENOMIC DNA]</scope>
    <source>
        <strain evidence="4 5">CBS 112042</strain>
    </source>
</reference>
<name>A0ABR0FFL2_9PEZI</name>
<dbReference type="CDD" id="cd00067">
    <property type="entry name" value="GAL4"/>
    <property type="match status" value="1"/>
</dbReference>
<dbReference type="SMART" id="SM00066">
    <property type="entry name" value="GAL4"/>
    <property type="match status" value="1"/>
</dbReference>
<evidence type="ECO:0000256" key="2">
    <source>
        <dbReference type="SAM" id="MobiDB-lite"/>
    </source>
</evidence>
<evidence type="ECO:0000313" key="5">
    <source>
        <dbReference type="Proteomes" id="UP001322138"/>
    </source>
</evidence>
<evidence type="ECO:0000259" key="3">
    <source>
        <dbReference type="PROSITE" id="PS50048"/>
    </source>
</evidence>
<dbReference type="Proteomes" id="UP001322138">
    <property type="component" value="Unassembled WGS sequence"/>
</dbReference>
<dbReference type="Pfam" id="PF00172">
    <property type="entry name" value="Zn_clus"/>
    <property type="match status" value="1"/>
</dbReference>
<keyword evidence="5" id="KW-1185">Reference proteome</keyword>
<dbReference type="RefSeq" id="XP_062731737.1">
    <property type="nucleotide sequence ID" value="XM_062872572.1"/>
</dbReference>
<gene>
    <name evidence="4" type="ORF">QC761_0060760</name>
</gene>
<dbReference type="EMBL" id="JAFFGZ010000006">
    <property type="protein sequence ID" value="KAK4642761.1"/>
    <property type="molecule type" value="Genomic_DNA"/>
</dbReference>
<dbReference type="SUPFAM" id="SSF57701">
    <property type="entry name" value="Zn2/Cys6 DNA-binding domain"/>
    <property type="match status" value="1"/>
</dbReference>
<feature type="compositionally biased region" description="Basic and acidic residues" evidence="2">
    <location>
        <begin position="68"/>
        <end position="80"/>
    </location>
</feature>
<feature type="domain" description="Zn(2)-C6 fungal-type" evidence="3">
    <location>
        <begin position="12"/>
        <end position="42"/>
    </location>
</feature>
<proteinExistence type="predicted"/>